<evidence type="ECO:0000313" key="2">
    <source>
        <dbReference type="EMBL" id="MBO1321041.1"/>
    </source>
</evidence>
<comment type="caution">
    <text evidence="2">The sequence shown here is derived from an EMBL/GenBank/DDBJ whole genome shotgun (WGS) entry which is preliminary data.</text>
</comment>
<gene>
    <name evidence="2" type="ORF">J3U88_21360</name>
</gene>
<protein>
    <submittedName>
        <fullName evidence="2">Uncharacterized protein</fullName>
    </submittedName>
</protein>
<keyword evidence="1" id="KW-0472">Membrane</keyword>
<reference evidence="2" key="1">
    <citation type="submission" date="2021-03" db="EMBL/GenBank/DDBJ databases">
        <authorList>
            <person name="Wang G."/>
        </authorList>
    </citation>
    <scope>NUCLEOTIDE SEQUENCE</scope>
    <source>
        <strain evidence="2">KCTC 12899</strain>
    </source>
</reference>
<sequence length="186" mass="21644">MTEKRRVLGYFFNRRSRFDLYFAVILFVLGLALFLSIYPPPREMVSLVADYQREMTLEMFQTEIQTNLTFSSEESGARTISCRIQNNVYHVDPQTTSLMIRAEEHVLYYGRYADYMDLLVPPGIDGTPLTLALIFHTDGACLIYEFTNLPARPFRMDHQTLNITFMPWSSAGNRIGFYYQTDQTLT</sequence>
<organism evidence="2 3">
    <name type="scientific">Acanthopleuribacter pedis</name>
    <dbReference type="NCBI Taxonomy" id="442870"/>
    <lineage>
        <taxon>Bacteria</taxon>
        <taxon>Pseudomonadati</taxon>
        <taxon>Acidobacteriota</taxon>
        <taxon>Holophagae</taxon>
        <taxon>Acanthopleuribacterales</taxon>
        <taxon>Acanthopleuribacteraceae</taxon>
        <taxon>Acanthopleuribacter</taxon>
    </lineage>
</organism>
<dbReference type="Proteomes" id="UP000664417">
    <property type="component" value="Unassembled WGS sequence"/>
</dbReference>
<proteinExistence type="predicted"/>
<keyword evidence="1" id="KW-1133">Transmembrane helix</keyword>
<keyword evidence="3" id="KW-1185">Reference proteome</keyword>
<evidence type="ECO:0000313" key="3">
    <source>
        <dbReference type="Proteomes" id="UP000664417"/>
    </source>
</evidence>
<name>A0A8J7QI33_9BACT</name>
<keyword evidence="1" id="KW-0812">Transmembrane</keyword>
<evidence type="ECO:0000256" key="1">
    <source>
        <dbReference type="SAM" id="Phobius"/>
    </source>
</evidence>
<dbReference type="AlphaFoldDB" id="A0A8J7QI33"/>
<dbReference type="RefSeq" id="WP_207861015.1">
    <property type="nucleotide sequence ID" value="NZ_JAFREP010000021.1"/>
</dbReference>
<dbReference type="EMBL" id="JAFREP010000021">
    <property type="protein sequence ID" value="MBO1321041.1"/>
    <property type="molecule type" value="Genomic_DNA"/>
</dbReference>
<feature type="transmembrane region" description="Helical" evidence="1">
    <location>
        <begin position="20"/>
        <end position="38"/>
    </location>
</feature>
<accession>A0A8J7QI33</accession>